<dbReference type="SUPFAM" id="SSF55190">
    <property type="entry name" value="Arginyl-tRNA synthetase (ArgRS), N-terminal 'additional' domain"/>
    <property type="match status" value="1"/>
</dbReference>
<dbReference type="PATRIC" id="fig|1128398.3.peg.919"/>
<protein>
    <recommendedName>
        <fullName evidence="11">Arginine--tRNA ligase</fullName>
        <ecNumber evidence="11">6.1.1.19</ecNumber>
    </recommendedName>
    <alternativeName>
        <fullName evidence="11">Arginyl-tRNA synthetase</fullName>
        <shortName evidence="11">ArgRS</shortName>
    </alternativeName>
</protein>
<evidence type="ECO:0000256" key="3">
    <source>
        <dbReference type="ARBA" id="ARBA00011245"/>
    </source>
</evidence>
<dbReference type="EMBL" id="CP003326">
    <property type="protein sequence ID" value="AFS77937.1"/>
    <property type="molecule type" value="Genomic_DNA"/>
</dbReference>
<dbReference type="FunFam" id="1.10.730.10:FF:000006">
    <property type="entry name" value="Arginyl-tRNA synthetase 2, mitochondrial"/>
    <property type="match status" value="1"/>
</dbReference>
<dbReference type="SMART" id="SM01016">
    <property type="entry name" value="Arg_tRNA_synt_N"/>
    <property type="match status" value="1"/>
</dbReference>
<gene>
    <name evidence="11 15" type="primary">argS</name>
    <name evidence="15" type="ordered locus">Curi_c08670</name>
</gene>
<dbReference type="GO" id="GO:0005524">
    <property type="term" value="F:ATP binding"/>
    <property type="evidence" value="ECO:0007669"/>
    <property type="project" value="UniProtKB-UniRule"/>
</dbReference>
<dbReference type="PROSITE" id="PS00178">
    <property type="entry name" value="AA_TRNA_LIGASE_I"/>
    <property type="match status" value="1"/>
</dbReference>
<evidence type="ECO:0000256" key="8">
    <source>
        <dbReference type="ARBA" id="ARBA00022917"/>
    </source>
</evidence>
<keyword evidence="6 11" id="KW-0547">Nucleotide-binding</keyword>
<feature type="domain" description="Arginyl tRNA synthetase N-terminal" evidence="14">
    <location>
        <begin position="6"/>
        <end position="85"/>
    </location>
</feature>
<dbReference type="GO" id="GO:0004814">
    <property type="term" value="F:arginine-tRNA ligase activity"/>
    <property type="evidence" value="ECO:0007669"/>
    <property type="project" value="UniProtKB-UniRule"/>
</dbReference>
<evidence type="ECO:0000256" key="6">
    <source>
        <dbReference type="ARBA" id="ARBA00022741"/>
    </source>
</evidence>
<dbReference type="Pfam" id="PF03485">
    <property type="entry name" value="Arg_tRNA_synt_N"/>
    <property type="match status" value="1"/>
</dbReference>
<keyword evidence="7 11" id="KW-0067">ATP-binding</keyword>
<dbReference type="Gene3D" id="3.40.50.620">
    <property type="entry name" value="HUPs"/>
    <property type="match status" value="1"/>
</dbReference>
<dbReference type="InterPro" id="IPR009080">
    <property type="entry name" value="tRNAsynth_Ia_anticodon-bd"/>
</dbReference>
<accession>K0AYS8</accession>
<dbReference type="InterPro" id="IPR035684">
    <property type="entry name" value="ArgRS_core"/>
</dbReference>
<dbReference type="AlphaFoldDB" id="K0AYS8"/>
<comment type="subunit">
    <text evidence="3 11">Monomer.</text>
</comment>
<dbReference type="RefSeq" id="WP_014967074.1">
    <property type="nucleotide sequence ID" value="NC_018664.1"/>
</dbReference>
<keyword evidence="8 11" id="KW-0648">Protein biosynthesis</keyword>
<dbReference type="eggNOG" id="COG0018">
    <property type="taxonomic scope" value="Bacteria"/>
</dbReference>
<comment type="catalytic activity">
    <reaction evidence="10 11">
        <text>tRNA(Arg) + L-arginine + ATP = L-arginyl-tRNA(Arg) + AMP + diphosphate</text>
        <dbReference type="Rhea" id="RHEA:20301"/>
        <dbReference type="Rhea" id="RHEA-COMP:9658"/>
        <dbReference type="Rhea" id="RHEA-COMP:9673"/>
        <dbReference type="ChEBI" id="CHEBI:30616"/>
        <dbReference type="ChEBI" id="CHEBI:32682"/>
        <dbReference type="ChEBI" id="CHEBI:33019"/>
        <dbReference type="ChEBI" id="CHEBI:78442"/>
        <dbReference type="ChEBI" id="CHEBI:78513"/>
        <dbReference type="ChEBI" id="CHEBI:456215"/>
        <dbReference type="EC" id="6.1.1.19"/>
    </reaction>
</comment>
<dbReference type="EC" id="6.1.1.19" evidence="11"/>
<dbReference type="GO" id="GO:0006420">
    <property type="term" value="P:arginyl-tRNA aminoacylation"/>
    <property type="evidence" value="ECO:0007669"/>
    <property type="project" value="UniProtKB-UniRule"/>
</dbReference>
<dbReference type="GO" id="GO:0005737">
    <property type="term" value="C:cytoplasm"/>
    <property type="evidence" value="ECO:0007669"/>
    <property type="project" value="UniProtKB-SubCell"/>
</dbReference>
<evidence type="ECO:0000256" key="5">
    <source>
        <dbReference type="ARBA" id="ARBA00022598"/>
    </source>
</evidence>
<dbReference type="PRINTS" id="PR01038">
    <property type="entry name" value="TRNASYNTHARG"/>
</dbReference>
<evidence type="ECO:0000313" key="16">
    <source>
        <dbReference type="Proteomes" id="UP000006094"/>
    </source>
</evidence>
<evidence type="ECO:0000256" key="7">
    <source>
        <dbReference type="ARBA" id="ARBA00022840"/>
    </source>
</evidence>
<sequence length="566" mass="64970">MIDFKSEVTKLISEKVDGFTQSDIETIIEVPPNYELGDYALPCFRFAKTLRKAPNIIAEDIAKSLEGNKYFEKIENTGGYVNFFVNKALLLESVLKEVVDKKENFGSSTMGNGGKVVIDYSSPNIAKLFHVGHLRSTVIGNSIYKIYKFLGFNPIGVNHLGDWGTQFGKMICAYNKWGNKADIEKEPIKALQSLYVKFHEEAEKDPTLEDEGREWFKKLENNDEEAKKIWKWFVELSLEEFSRIYKLLKVDFDYYTGESFYEDKMDRVVEMIKEKNILVESKGAYVVDLEEYKMPPCLVIKSDGTTIYATRDITAAIYRKETFDFVKAIYLTDYAQNLHFAQFFKVLELMGYDWAKNLEHVPFGRVSTEEGKLQTRKGNVILLDDLLSRSIEKVREVIEEKNPELENKDEVAKMVGIGAVIFNDLSNSRIKDIVFNWDKMLSFEGETGPYVQYTYVRAKSVLSRAQYDITTDIDYSLLNNDESINVVRLLETFPHAIVSAMEKNEPSFISKHVIDLAQAFSRFYHECPIIVEDESLQKARLLLVYSVSVVLKTGLGLLGIETPEKM</sequence>
<dbReference type="SUPFAM" id="SSF47323">
    <property type="entry name" value="Anticodon-binding domain of a subclass of class I aminoacyl-tRNA synthetases"/>
    <property type="match status" value="1"/>
</dbReference>
<evidence type="ECO:0000256" key="4">
    <source>
        <dbReference type="ARBA" id="ARBA00022490"/>
    </source>
</evidence>
<dbReference type="HOGENOM" id="CLU_006406_6_1_9"/>
<keyword evidence="16" id="KW-1185">Reference proteome</keyword>
<dbReference type="HAMAP" id="MF_00123">
    <property type="entry name" value="Arg_tRNA_synth"/>
    <property type="match status" value="1"/>
</dbReference>
<comment type="similarity">
    <text evidence="2 11 12">Belongs to the class-I aminoacyl-tRNA synthetase family.</text>
</comment>
<evidence type="ECO:0000256" key="11">
    <source>
        <dbReference type="HAMAP-Rule" id="MF_00123"/>
    </source>
</evidence>
<keyword evidence="5 11" id="KW-0436">Ligase</keyword>
<dbReference type="SMART" id="SM00836">
    <property type="entry name" value="DALR_1"/>
    <property type="match status" value="1"/>
</dbReference>
<keyword evidence="4 11" id="KW-0963">Cytoplasm</keyword>
<dbReference type="PANTHER" id="PTHR11956">
    <property type="entry name" value="ARGINYL-TRNA SYNTHETASE"/>
    <property type="match status" value="1"/>
</dbReference>
<dbReference type="Pfam" id="PF05746">
    <property type="entry name" value="DALR_1"/>
    <property type="match status" value="1"/>
</dbReference>
<evidence type="ECO:0000256" key="12">
    <source>
        <dbReference type="RuleBase" id="RU363038"/>
    </source>
</evidence>
<evidence type="ECO:0000256" key="10">
    <source>
        <dbReference type="ARBA" id="ARBA00049339"/>
    </source>
</evidence>
<evidence type="ECO:0000259" key="13">
    <source>
        <dbReference type="SMART" id="SM00836"/>
    </source>
</evidence>
<dbReference type="CDD" id="cd07956">
    <property type="entry name" value="Anticodon_Ia_Arg"/>
    <property type="match status" value="1"/>
</dbReference>
<dbReference type="InterPro" id="IPR005148">
    <property type="entry name" value="Arg-tRNA-synth_N"/>
</dbReference>
<reference evidence="15 16" key="1">
    <citation type="journal article" date="2012" name="PLoS ONE">
        <title>The purine-utilizing bacterium Clostridium acidurici 9a: a genome-guided metabolic reconsideration.</title>
        <authorList>
            <person name="Hartwich K."/>
            <person name="Poehlein A."/>
            <person name="Daniel R."/>
        </authorList>
    </citation>
    <scope>NUCLEOTIDE SEQUENCE [LARGE SCALE GENOMIC DNA]</scope>
    <source>
        <strain evidence="16">ATCC 7906 / DSM 604 / BCRC 14475 / CIP 104303 / KCTC 5404 / NCIMB 10678 / 9a</strain>
    </source>
</reference>
<evidence type="ECO:0000256" key="1">
    <source>
        <dbReference type="ARBA" id="ARBA00004496"/>
    </source>
</evidence>
<dbReference type="Proteomes" id="UP000006094">
    <property type="component" value="Chromosome"/>
</dbReference>
<dbReference type="InterPro" id="IPR001412">
    <property type="entry name" value="aa-tRNA-synth_I_CS"/>
</dbReference>
<dbReference type="SUPFAM" id="SSF52374">
    <property type="entry name" value="Nucleotidylyl transferase"/>
    <property type="match status" value="1"/>
</dbReference>
<evidence type="ECO:0000256" key="9">
    <source>
        <dbReference type="ARBA" id="ARBA00023146"/>
    </source>
</evidence>
<feature type="short sequence motif" description="'HIGH' region" evidence="11">
    <location>
        <begin position="123"/>
        <end position="133"/>
    </location>
</feature>
<evidence type="ECO:0000313" key="15">
    <source>
        <dbReference type="EMBL" id="AFS77937.1"/>
    </source>
</evidence>
<dbReference type="NCBIfam" id="TIGR00456">
    <property type="entry name" value="argS"/>
    <property type="match status" value="1"/>
</dbReference>
<dbReference type="PANTHER" id="PTHR11956:SF5">
    <property type="entry name" value="ARGININE--TRNA LIGASE, CYTOPLASMIC"/>
    <property type="match status" value="1"/>
</dbReference>
<organism evidence="15 16">
    <name type="scientific">Gottschalkia acidurici (strain ATCC 7906 / DSM 604 / BCRC 14475 / CIP 104303 / KCTC 5404 / NCIMB 10678 / 9a)</name>
    <name type="common">Clostridium acidurici</name>
    <dbReference type="NCBI Taxonomy" id="1128398"/>
    <lineage>
        <taxon>Bacteria</taxon>
        <taxon>Bacillati</taxon>
        <taxon>Bacillota</taxon>
        <taxon>Tissierellia</taxon>
        <taxon>Tissierellales</taxon>
        <taxon>Gottschalkiaceae</taxon>
        <taxon>Gottschalkia</taxon>
    </lineage>
</organism>
<evidence type="ECO:0000256" key="2">
    <source>
        <dbReference type="ARBA" id="ARBA00005594"/>
    </source>
</evidence>
<dbReference type="KEGG" id="cad:Curi_c08670"/>
<name>K0AYS8_GOTA9</name>
<dbReference type="STRING" id="1128398.Curi_c08670"/>
<proteinExistence type="inferred from homology"/>
<dbReference type="FunFam" id="3.40.50.620:FF:000116">
    <property type="entry name" value="Arginine--tRNA ligase"/>
    <property type="match status" value="1"/>
</dbReference>
<evidence type="ECO:0000259" key="14">
    <source>
        <dbReference type="SMART" id="SM01016"/>
    </source>
</evidence>
<dbReference type="InterPro" id="IPR008909">
    <property type="entry name" value="DALR_anticod-bd"/>
</dbReference>
<keyword evidence="9 11" id="KW-0030">Aminoacyl-tRNA synthetase</keyword>
<dbReference type="InterPro" id="IPR014729">
    <property type="entry name" value="Rossmann-like_a/b/a_fold"/>
</dbReference>
<comment type="subcellular location">
    <subcellularLocation>
        <location evidence="1 11">Cytoplasm</location>
    </subcellularLocation>
</comment>
<dbReference type="Gene3D" id="3.30.1360.70">
    <property type="entry name" value="Arginyl tRNA synthetase N-terminal domain"/>
    <property type="match status" value="1"/>
</dbReference>
<dbReference type="Pfam" id="PF00750">
    <property type="entry name" value="tRNA-synt_1d"/>
    <property type="match status" value="1"/>
</dbReference>
<feature type="domain" description="DALR anticodon binding" evidence="13">
    <location>
        <begin position="451"/>
        <end position="566"/>
    </location>
</feature>
<dbReference type="Gene3D" id="1.10.730.10">
    <property type="entry name" value="Isoleucyl-tRNA Synthetase, Domain 1"/>
    <property type="match status" value="1"/>
</dbReference>
<dbReference type="CDD" id="cd00671">
    <property type="entry name" value="ArgRS_core"/>
    <property type="match status" value="1"/>
</dbReference>
<dbReference type="InterPro" id="IPR001278">
    <property type="entry name" value="Arg-tRNA-ligase"/>
</dbReference>
<dbReference type="InterPro" id="IPR036695">
    <property type="entry name" value="Arg-tRNA-synth_N_sf"/>
</dbReference>